<dbReference type="GO" id="GO:0004805">
    <property type="term" value="F:trehalose-phosphatase activity"/>
    <property type="evidence" value="ECO:0007669"/>
    <property type="project" value="TreeGrafter"/>
</dbReference>
<dbReference type="PANTHER" id="PTHR10788:SF75">
    <property type="entry name" value="SYNTHASE SUBUNIT OF TREHALOSE-6-PHOSPHATE SYNTHASE_PHOSPHATASE COMPLEX (EUROFUNG)"/>
    <property type="match status" value="1"/>
</dbReference>
<dbReference type="EC" id="2.4.1.347" evidence="1"/>
<evidence type="ECO:0000313" key="2">
    <source>
        <dbReference type="Proteomes" id="UP000631181"/>
    </source>
</evidence>
<dbReference type="GO" id="GO:0003825">
    <property type="term" value="F:alpha,alpha-trehalose-phosphate synthase (UDP-forming) activity"/>
    <property type="evidence" value="ECO:0007669"/>
    <property type="project" value="UniProtKB-EC"/>
</dbReference>
<dbReference type="EMBL" id="WIWV01000118">
    <property type="protein sequence ID" value="KAF7713450.1"/>
    <property type="molecule type" value="Genomic_DNA"/>
</dbReference>
<keyword evidence="1" id="KW-0328">Glycosyltransferase</keyword>
<dbReference type="GO" id="GO:0034605">
    <property type="term" value="P:cellular response to heat"/>
    <property type="evidence" value="ECO:0007669"/>
    <property type="project" value="TreeGrafter"/>
</dbReference>
<accession>A0A8J8VXN8</accession>
<dbReference type="Pfam" id="PF00982">
    <property type="entry name" value="Glyco_transf_20"/>
    <property type="match status" value="1"/>
</dbReference>
<comment type="caution">
    <text evidence="1">The sequence shown here is derived from an EMBL/GenBank/DDBJ whole genome shotgun (WGS) entry which is preliminary data.</text>
</comment>
<evidence type="ECO:0000313" key="1">
    <source>
        <dbReference type="EMBL" id="KAF7713450.1"/>
    </source>
</evidence>
<dbReference type="GO" id="GO:0005992">
    <property type="term" value="P:trehalose biosynthetic process"/>
    <property type="evidence" value="ECO:0007669"/>
    <property type="project" value="InterPro"/>
</dbReference>
<keyword evidence="1" id="KW-0808">Transferase</keyword>
<keyword evidence="2" id="KW-1185">Reference proteome</keyword>
<reference evidence="1" key="1">
    <citation type="journal article" date="2020" name="Front. Microbiol.">
        <title>Gene regulatory networks of Penicillium echinulatum 2HH and Penicillium oxalicum 114-2 inferred by a computational biology approach.</title>
        <authorList>
            <person name="Lenz A.R."/>
            <person name="Galan-Vasquez E."/>
            <person name="Balbinot E."/>
            <person name="De Abreu F.P."/>
            <person name="De Oliveira N.S."/>
            <person name="Da Rosa L.O."/>
            <person name="De Avila E Silva S."/>
            <person name="Camassola M."/>
            <person name="Dillon A.J.P."/>
            <person name="Perez-Rueda E."/>
        </authorList>
    </citation>
    <scope>NUCLEOTIDE SEQUENCE</scope>
    <source>
        <strain evidence="1">S1M29</strain>
    </source>
</reference>
<dbReference type="PANTHER" id="PTHR10788">
    <property type="entry name" value="TREHALOSE-6-PHOSPHATE SYNTHASE"/>
    <property type="match status" value="1"/>
</dbReference>
<dbReference type="GO" id="GO:0005946">
    <property type="term" value="C:alpha,alpha-trehalose-phosphate synthase complex (UDP-forming)"/>
    <property type="evidence" value="ECO:0007669"/>
    <property type="project" value="TreeGrafter"/>
</dbReference>
<organism evidence="1 2">
    <name type="scientific">Penicillium ucsense</name>
    <dbReference type="NCBI Taxonomy" id="2839758"/>
    <lineage>
        <taxon>Eukaryota</taxon>
        <taxon>Fungi</taxon>
        <taxon>Dikarya</taxon>
        <taxon>Ascomycota</taxon>
        <taxon>Pezizomycotina</taxon>
        <taxon>Eurotiomycetes</taxon>
        <taxon>Eurotiomycetidae</taxon>
        <taxon>Eurotiales</taxon>
        <taxon>Aspergillaceae</taxon>
        <taxon>Penicillium</taxon>
    </lineage>
</organism>
<dbReference type="GO" id="GO:0005829">
    <property type="term" value="C:cytosol"/>
    <property type="evidence" value="ECO:0007669"/>
    <property type="project" value="TreeGrafter"/>
</dbReference>
<dbReference type="AlphaFoldDB" id="A0A8J8VXN8"/>
<gene>
    <name evidence="1" type="ORF">PECM_001055</name>
</gene>
<dbReference type="InterPro" id="IPR001830">
    <property type="entry name" value="Glyco_trans_20"/>
</dbReference>
<dbReference type="Gene3D" id="3.40.50.2000">
    <property type="entry name" value="Glycogen Phosphorylase B"/>
    <property type="match status" value="2"/>
</dbReference>
<dbReference type="CDD" id="cd03788">
    <property type="entry name" value="GT20_TPS"/>
    <property type="match status" value="1"/>
</dbReference>
<name>A0A8J8VXN8_9EURO</name>
<dbReference type="Proteomes" id="UP000631181">
    <property type="component" value="Unassembled WGS sequence"/>
</dbReference>
<dbReference type="OrthoDB" id="755951at2759"/>
<sequence length="476" mass="53828">MGSVNSSGEPRLIIASNRLPLSVKKIDGKYDVTPSSGGLVSALRGLKTAEFLWLGWPGLAVDPSHRDRVDEQLAKEHAAAVYLDEDLAKDHYNGFSNAILWPILHYQAGKSMTPTVWEAYRRVNEIFADSVSNEARDGDLIWVHDYHLFLLPQMLRDRLQAQGKRCPIGFFLHTPFPADDYWRGLPFEEDLLQGVLGSDVIGFHTDEYKKNFVASCDVLLGSVQVINDHLRYKDRMVKTGRYIAGIDVGRFTRTLEDRKVQARIKELESLYKGKKVIIGVDRLDYTKGLTEKMEGYRIFLDEHPELRDKVILVQIAIPSREDVKEYQDLEGEVSKSVGQIIGKHATPHSTPLLYIHRSVSFEDLTALYAISDVCFLTSRRDGLNLVASEYVACQDRRHGVLVLSKFAGAASFLSHGSVLCNPSSAEGLSESLHQAMTMDEEDRINRHSALRDFVTTHTSEKWTKSFLDDLEKYRVQ</sequence>
<protein>
    <submittedName>
        <fullName evidence="1">Trehalose 6-phosphate synthase</fullName>
        <ecNumber evidence="1">2.4.1.15</ecNumber>
        <ecNumber evidence="1">2.4.1.347</ecNumber>
    </submittedName>
</protein>
<dbReference type="SUPFAM" id="SSF53756">
    <property type="entry name" value="UDP-Glycosyltransferase/glycogen phosphorylase"/>
    <property type="match status" value="1"/>
</dbReference>
<dbReference type="EC" id="2.4.1.15" evidence="1"/>
<proteinExistence type="predicted"/>